<protein>
    <submittedName>
        <fullName evidence="2">Uncharacterized protein</fullName>
    </submittedName>
</protein>
<dbReference type="Proteomes" id="UP001165080">
    <property type="component" value="Unassembled WGS sequence"/>
</dbReference>
<dbReference type="OrthoDB" id="5178825at2759"/>
<gene>
    <name evidence="2" type="primary">PLEST007926</name>
    <name evidence="2" type="ORF">PLESTB_001214200</name>
</gene>
<dbReference type="AlphaFoldDB" id="A0A9W6F5L5"/>
<keyword evidence="1" id="KW-1133">Transmembrane helix</keyword>
<dbReference type="EMBL" id="BRXU01000018">
    <property type="protein sequence ID" value="GLC57342.1"/>
    <property type="molecule type" value="Genomic_DNA"/>
</dbReference>
<name>A0A9W6F5L5_9CHLO</name>
<sequence>MNTGRRDLFDWRRVSALAVIVGMTPSVLSGILSTLRSNWLLYRSDLDRSKEIDGFIVRYNKDAGRLRDRLDPAAIVRHMAETGVYAYRAADKEGKVVMWVGPISSDFTEPLWKFVSDQQSWHGDWFIWSRIEVVRPSDGASLQMSVY</sequence>
<keyword evidence="1" id="KW-0472">Membrane</keyword>
<evidence type="ECO:0000313" key="3">
    <source>
        <dbReference type="Proteomes" id="UP001165080"/>
    </source>
</evidence>
<evidence type="ECO:0000313" key="2">
    <source>
        <dbReference type="EMBL" id="GLC57342.1"/>
    </source>
</evidence>
<reference evidence="2 3" key="1">
    <citation type="journal article" date="2023" name="Commun. Biol.">
        <title>Reorganization of the ancestral sex-determining regions during the evolution of trioecy in Pleodorina starrii.</title>
        <authorList>
            <person name="Takahashi K."/>
            <person name="Suzuki S."/>
            <person name="Kawai-Toyooka H."/>
            <person name="Yamamoto K."/>
            <person name="Hamaji T."/>
            <person name="Ootsuki R."/>
            <person name="Yamaguchi H."/>
            <person name="Kawachi M."/>
            <person name="Higashiyama T."/>
            <person name="Nozaki H."/>
        </authorList>
    </citation>
    <scope>NUCLEOTIDE SEQUENCE [LARGE SCALE GENOMIC DNA]</scope>
    <source>
        <strain evidence="2 3">NIES-4479</strain>
    </source>
</reference>
<organism evidence="2 3">
    <name type="scientific">Pleodorina starrii</name>
    <dbReference type="NCBI Taxonomy" id="330485"/>
    <lineage>
        <taxon>Eukaryota</taxon>
        <taxon>Viridiplantae</taxon>
        <taxon>Chlorophyta</taxon>
        <taxon>core chlorophytes</taxon>
        <taxon>Chlorophyceae</taxon>
        <taxon>CS clade</taxon>
        <taxon>Chlamydomonadales</taxon>
        <taxon>Volvocaceae</taxon>
        <taxon>Pleodorina</taxon>
    </lineage>
</organism>
<feature type="transmembrane region" description="Helical" evidence="1">
    <location>
        <begin position="14"/>
        <end position="35"/>
    </location>
</feature>
<evidence type="ECO:0000256" key="1">
    <source>
        <dbReference type="SAM" id="Phobius"/>
    </source>
</evidence>
<keyword evidence="3" id="KW-1185">Reference proteome</keyword>
<accession>A0A9W6F5L5</accession>
<keyword evidence="1" id="KW-0812">Transmembrane</keyword>
<proteinExistence type="predicted"/>
<comment type="caution">
    <text evidence="2">The sequence shown here is derived from an EMBL/GenBank/DDBJ whole genome shotgun (WGS) entry which is preliminary data.</text>
</comment>